<dbReference type="AlphaFoldDB" id="A0A2M6WZF3"/>
<dbReference type="InterPro" id="IPR025420">
    <property type="entry name" value="DUF4143"/>
</dbReference>
<dbReference type="Proteomes" id="UP000230731">
    <property type="component" value="Unassembled WGS sequence"/>
</dbReference>
<dbReference type="SUPFAM" id="SSF52540">
    <property type="entry name" value="P-loop containing nucleoside triphosphate hydrolases"/>
    <property type="match status" value="1"/>
</dbReference>
<sequence>MIIQRSIEQEVLDRLQNYTKAIIVYGARQVGKTTLCRQVLDRLSLKTLAINADERRYVDVLASRDSRVLAELVAGYEVLFIDEAQRVPDIGLALKILIDSVPGIRLLVTGSSALELANSVSEPLTGRTWTYTLYPIAQLELAGFWNEFERRERLPDHLRWGSYPELFSLPGEAAKTDYLRGLTNNYLYKDVLALGGVRNAERLHNLLKLLAFQIGSEVSLTELGTQLEMSKETVARYLDLLVKSFVLIRLSGFSRNLRKEVTKMHKYYFWDVGVRNAVIDALQPMALRNDQGQLWENWLVSERLKRNAYQKVVTTPHFWRTYTGAEVDFVEEAGGGLAGYEFKWQERRPGRPPASWQGTYPGATWDLITPKNAGQFVA</sequence>
<evidence type="ECO:0000313" key="3">
    <source>
        <dbReference type="EMBL" id="PIT98137.1"/>
    </source>
</evidence>
<comment type="caution">
    <text evidence="3">The sequence shown here is derived from an EMBL/GenBank/DDBJ whole genome shotgun (WGS) entry which is preliminary data.</text>
</comment>
<evidence type="ECO:0000313" key="4">
    <source>
        <dbReference type="Proteomes" id="UP000230731"/>
    </source>
</evidence>
<evidence type="ECO:0000259" key="1">
    <source>
        <dbReference type="Pfam" id="PF13173"/>
    </source>
</evidence>
<name>A0A2M6WZF3_9BACT</name>
<accession>A0A2M6WZF3</accession>
<dbReference type="EMBL" id="PEZP01000029">
    <property type="protein sequence ID" value="PIT98137.1"/>
    <property type="molecule type" value="Genomic_DNA"/>
</dbReference>
<reference evidence="4" key="1">
    <citation type="submission" date="2017-09" db="EMBL/GenBank/DDBJ databases">
        <title>Depth-based differentiation of microbial function through sediment-hosted aquifers and enrichment of novel symbionts in the deep terrestrial subsurface.</title>
        <authorList>
            <person name="Probst A.J."/>
            <person name="Ladd B."/>
            <person name="Jarett J.K."/>
            <person name="Geller-Mcgrath D.E."/>
            <person name="Sieber C.M.K."/>
            <person name="Emerson J.B."/>
            <person name="Anantharaman K."/>
            <person name="Thomas B.C."/>
            <person name="Malmstrom R."/>
            <person name="Stieglmeier M."/>
            <person name="Klingl A."/>
            <person name="Woyke T."/>
            <person name="Ryan C.M."/>
            <person name="Banfield J.F."/>
        </authorList>
    </citation>
    <scope>NUCLEOTIDE SEQUENCE [LARGE SCALE GENOMIC DNA]</scope>
</reference>
<dbReference type="Pfam" id="PF13635">
    <property type="entry name" value="DUF4143"/>
    <property type="match status" value="1"/>
</dbReference>
<proteinExistence type="predicted"/>
<dbReference type="PANTHER" id="PTHR43566:SF1">
    <property type="entry name" value="AAA+ ATPASE DOMAIN-CONTAINING PROTEIN"/>
    <property type="match status" value="1"/>
</dbReference>
<dbReference type="Gene3D" id="3.40.50.300">
    <property type="entry name" value="P-loop containing nucleotide triphosphate hydrolases"/>
    <property type="match status" value="1"/>
</dbReference>
<dbReference type="Pfam" id="PF13173">
    <property type="entry name" value="AAA_14"/>
    <property type="match status" value="1"/>
</dbReference>
<evidence type="ECO:0000259" key="2">
    <source>
        <dbReference type="Pfam" id="PF13635"/>
    </source>
</evidence>
<dbReference type="PANTHER" id="PTHR43566">
    <property type="entry name" value="CONSERVED PROTEIN"/>
    <property type="match status" value="1"/>
</dbReference>
<gene>
    <name evidence="3" type="ORF">COT71_02330</name>
</gene>
<dbReference type="InterPro" id="IPR041682">
    <property type="entry name" value="AAA_14"/>
</dbReference>
<protein>
    <submittedName>
        <fullName evidence="3">AAA family ATPase</fullName>
    </submittedName>
</protein>
<dbReference type="InterPro" id="IPR027417">
    <property type="entry name" value="P-loop_NTPase"/>
</dbReference>
<feature type="domain" description="AAA" evidence="1">
    <location>
        <begin position="20"/>
        <end position="141"/>
    </location>
</feature>
<organism evidence="3 4">
    <name type="scientific">Candidatus Andersenbacteria bacterium CG10_big_fil_rev_8_21_14_0_10_54_11</name>
    <dbReference type="NCBI Taxonomy" id="1974485"/>
    <lineage>
        <taxon>Bacteria</taxon>
        <taxon>Candidatus Anderseniibacteriota</taxon>
    </lineage>
</organism>
<feature type="domain" description="DUF4143" evidence="2">
    <location>
        <begin position="189"/>
        <end position="344"/>
    </location>
</feature>